<feature type="domain" description="HTH araC/xylS-type" evidence="5">
    <location>
        <begin position="288"/>
        <end position="379"/>
    </location>
</feature>
<evidence type="ECO:0000313" key="7">
    <source>
        <dbReference type="Proteomes" id="UP001201449"/>
    </source>
</evidence>
<name>A0ABS9BYG5_9BACT</name>
<feature type="transmembrane region" description="Helical" evidence="4">
    <location>
        <begin position="6"/>
        <end position="24"/>
    </location>
</feature>
<evidence type="ECO:0000256" key="2">
    <source>
        <dbReference type="ARBA" id="ARBA00023125"/>
    </source>
</evidence>
<proteinExistence type="predicted"/>
<reference evidence="6 7" key="1">
    <citation type="submission" date="2022-01" db="EMBL/GenBank/DDBJ databases">
        <title>Mariniradius saccharolyticus sp. nov., isolated from sediment of a river.</title>
        <authorList>
            <person name="Liu H."/>
        </authorList>
    </citation>
    <scope>NUCLEOTIDE SEQUENCE [LARGE SCALE GENOMIC DNA]</scope>
    <source>
        <strain evidence="6 7">RY-2</strain>
    </source>
</reference>
<evidence type="ECO:0000256" key="1">
    <source>
        <dbReference type="ARBA" id="ARBA00023015"/>
    </source>
</evidence>
<gene>
    <name evidence="6" type="ORF">L0U89_18230</name>
</gene>
<accession>A0ABS9BYG5</accession>
<feature type="transmembrane region" description="Helical" evidence="4">
    <location>
        <begin position="36"/>
        <end position="62"/>
    </location>
</feature>
<evidence type="ECO:0000313" key="6">
    <source>
        <dbReference type="EMBL" id="MCF1753003.1"/>
    </source>
</evidence>
<keyword evidence="4" id="KW-1133">Transmembrane helix</keyword>
<feature type="transmembrane region" description="Helical" evidence="4">
    <location>
        <begin position="212"/>
        <end position="231"/>
    </location>
</feature>
<keyword evidence="2" id="KW-0238">DNA-binding</keyword>
<protein>
    <submittedName>
        <fullName evidence="6">Helix-turn-helix domain-containing protein</fullName>
    </submittedName>
</protein>
<evidence type="ECO:0000256" key="4">
    <source>
        <dbReference type="SAM" id="Phobius"/>
    </source>
</evidence>
<comment type="caution">
    <text evidence="6">The sequence shown here is derived from an EMBL/GenBank/DDBJ whole genome shotgun (WGS) entry which is preliminary data.</text>
</comment>
<dbReference type="SUPFAM" id="SSF46689">
    <property type="entry name" value="Homeodomain-like"/>
    <property type="match status" value="1"/>
</dbReference>
<dbReference type="Proteomes" id="UP001201449">
    <property type="component" value="Unassembled WGS sequence"/>
</dbReference>
<keyword evidence="1" id="KW-0805">Transcription regulation</keyword>
<sequence length="383" mass="44462">MSIYTTPLQFGYFFSLVIWVLLLVRGYREQRLSDRLLGWIMFILAMELQDYTFGFAGINVMWDEFNGFPRSVSLLFGPVVYFYFLAQTNRSFRLKKNHLWHFLPYGIYFIYKMAFFVQGPAAVESLHASTLDLVASYVLRIAAVTSFAYYLSQCLLIYKRYRIWSMGQFSNLDLIDFKWFRNFIYCMIFWLAFREIMVVLDVIFSLDFYQDWWWNLALVAVAVYIGLAGYAQKQPARIDFIPDPTPESQGIAPIQNHETTAGKDARDPEKSALASRLGLLMETERLFLQPELSLQELAQHLQTNPVQLSAAINQVFGKNFNDYINGLRIEEFIKKHTADTNRHYTLLSLALDSGFNSKATFNRAFKKIKGSAPQEFLQGGKEE</sequence>
<dbReference type="InterPro" id="IPR018060">
    <property type="entry name" value="HTH_AraC"/>
</dbReference>
<feature type="transmembrane region" description="Helical" evidence="4">
    <location>
        <begin position="68"/>
        <end position="86"/>
    </location>
</feature>
<dbReference type="PANTHER" id="PTHR43280:SF29">
    <property type="entry name" value="ARAC-FAMILY TRANSCRIPTIONAL REGULATOR"/>
    <property type="match status" value="1"/>
</dbReference>
<dbReference type="PROSITE" id="PS01124">
    <property type="entry name" value="HTH_ARAC_FAMILY_2"/>
    <property type="match status" value="1"/>
</dbReference>
<keyword evidence="3" id="KW-0804">Transcription</keyword>
<dbReference type="SMART" id="SM00342">
    <property type="entry name" value="HTH_ARAC"/>
    <property type="match status" value="1"/>
</dbReference>
<evidence type="ECO:0000256" key="3">
    <source>
        <dbReference type="ARBA" id="ARBA00023163"/>
    </source>
</evidence>
<dbReference type="Gene3D" id="1.10.10.60">
    <property type="entry name" value="Homeodomain-like"/>
    <property type="match status" value="2"/>
</dbReference>
<dbReference type="EMBL" id="JAKEVZ010000018">
    <property type="protein sequence ID" value="MCF1753003.1"/>
    <property type="molecule type" value="Genomic_DNA"/>
</dbReference>
<keyword evidence="4" id="KW-0472">Membrane</keyword>
<feature type="transmembrane region" description="Helical" evidence="4">
    <location>
        <begin position="137"/>
        <end position="158"/>
    </location>
</feature>
<evidence type="ECO:0000259" key="5">
    <source>
        <dbReference type="PROSITE" id="PS01124"/>
    </source>
</evidence>
<dbReference type="PANTHER" id="PTHR43280">
    <property type="entry name" value="ARAC-FAMILY TRANSCRIPTIONAL REGULATOR"/>
    <property type="match status" value="1"/>
</dbReference>
<feature type="transmembrane region" description="Helical" evidence="4">
    <location>
        <begin position="179"/>
        <end position="200"/>
    </location>
</feature>
<dbReference type="RefSeq" id="WP_234862834.1">
    <property type="nucleotide sequence ID" value="NZ_JAKEVZ010000018.1"/>
</dbReference>
<dbReference type="Pfam" id="PF12833">
    <property type="entry name" value="HTH_18"/>
    <property type="match status" value="1"/>
</dbReference>
<keyword evidence="7" id="KW-1185">Reference proteome</keyword>
<dbReference type="InterPro" id="IPR009057">
    <property type="entry name" value="Homeodomain-like_sf"/>
</dbReference>
<feature type="transmembrane region" description="Helical" evidence="4">
    <location>
        <begin position="98"/>
        <end position="117"/>
    </location>
</feature>
<keyword evidence="4" id="KW-0812">Transmembrane</keyword>
<organism evidence="6 7">
    <name type="scientific">Mariniradius sediminis</name>
    <dbReference type="NCBI Taxonomy" id="2909237"/>
    <lineage>
        <taxon>Bacteria</taxon>
        <taxon>Pseudomonadati</taxon>
        <taxon>Bacteroidota</taxon>
        <taxon>Cytophagia</taxon>
        <taxon>Cytophagales</taxon>
        <taxon>Cyclobacteriaceae</taxon>
        <taxon>Mariniradius</taxon>
    </lineage>
</organism>